<evidence type="ECO:0000313" key="3">
    <source>
        <dbReference type="Proteomes" id="UP000196386"/>
    </source>
</evidence>
<name>A0A1Y4MPM6_9FIRM</name>
<comment type="caution">
    <text evidence="2">The sequence shown here is derived from an EMBL/GenBank/DDBJ whole genome shotgun (WGS) entry which is preliminary data.</text>
</comment>
<dbReference type="EMBL" id="NFKP01000003">
    <property type="protein sequence ID" value="OUP70667.1"/>
    <property type="molecule type" value="Genomic_DNA"/>
</dbReference>
<protein>
    <submittedName>
        <fullName evidence="2">Uncharacterized protein</fullName>
    </submittedName>
</protein>
<sequence>MERFVQKLLGLALVIISVFCIVMASYGVTPEEKDLTVVLLILPLGIGMLFSKEQYVYSIKRRRK</sequence>
<gene>
    <name evidence="2" type="ORF">B5F11_04275</name>
</gene>
<evidence type="ECO:0000313" key="2">
    <source>
        <dbReference type="EMBL" id="OUP70667.1"/>
    </source>
</evidence>
<keyword evidence="1" id="KW-1133">Transmembrane helix</keyword>
<accession>A0A1Y4MPM6</accession>
<keyword evidence="1" id="KW-0472">Membrane</keyword>
<proteinExistence type="predicted"/>
<evidence type="ECO:0000256" key="1">
    <source>
        <dbReference type="SAM" id="Phobius"/>
    </source>
</evidence>
<keyword evidence="1" id="KW-0812">Transmembrane</keyword>
<dbReference type="RefSeq" id="WP_087299846.1">
    <property type="nucleotide sequence ID" value="NZ_NFKP01000003.1"/>
</dbReference>
<organism evidence="2 3">
    <name type="scientific">Anaerotruncus colihominis</name>
    <dbReference type="NCBI Taxonomy" id="169435"/>
    <lineage>
        <taxon>Bacteria</taxon>
        <taxon>Bacillati</taxon>
        <taxon>Bacillota</taxon>
        <taxon>Clostridia</taxon>
        <taxon>Eubacteriales</taxon>
        <taxon>Oscillospiraceae</taxon>
        <taxon>Anaerotruncus</taxon>
    </lineage>
</organism>
<dbReference type="AlphaFoldDB" id="A0A1Y4MPM6"/>
<feature type="transmembrane region" description="Helical" evidence="1">
    <location>
        <begin position="9"/>
        <end position="29"/>
    </location>
</feature>
<reference evidence="3" key="1">
    <citation type="submission" date="2017-04" db="EMBL/GenBank/DDBJ databases">
        <title>Function of individual gut microbiota members based on whole genome sequencing of pure cultures obtained from chicken caecum.</title>
        <authorList>
            <person name="Medvecky M."/>
            <person name="Cejkova D."/>
            <person name="Polansky O."/>
            <person name="Karasova D."/>
            <person name="Kubasova T."/>
            <person name="Cizek A."/>
            <person name="Rychlik I."/>
        </authorList>
    </citation>
    <scope>NUCLEOTIDE SEQUENCE [LARGE SCALE GENOMIC DNA]</scope>
    <source>
        <strain evidence="3">An175</strain>
    </source>
</reference>
<feature type="transmembrane region" description="Helical" evidence="1">
    <location>
        <begin position="35"/>
        <end position="55"/>
    </location>
</feature>
<dbReference type="Proteomes" id="UP000196386">
    <property type="component" value="Unassembled WGS sequence"/>
</dbReference>